<evidence type="ECO:0000256" key="7">
    <source>
        <dbReference type="ARBA" id="ARBA00023136"/>
    </source>
</evidence>
<protein>
    <recommendedName>
        <fullName evidence="8">Probable membrane transporter protein</fullName>
    </recommendedName>
</protein>
<evidence type="ECO:0000313" key="10">
    <source>
        <dbReference type="Proteomes" id="UP000500857"/>
    </source>
</evidence>
<feature type="transmembrane region" description="Helical" evidence="8">
    <location>
        <begin position="220"/>
        <end position="238"/>
    </location>
</feature>
<dbReference type="InterPro" id="IPR052017">
    <property type="entry name" value="TSUP"/>
</dbReference>
<evidence type="ECO:0000256" key="8">
    <source>
        <dbReference type="RuleBase" id="RU363041"/>
    </source>
</evidence>
<keyword evidence="6 8" id="KW-1133">Transmembrane helix</keyword>
<dbReference type="Pfam" id="PF01925">
    <property type="entry name" value="TauE"/>
    <property type="match status" value="1"/>
</dbReference>
<feature type="transmembrane region" description="Helical" evidence="8">
    <location>
        <begin position="190"/>
        <end position="208"/>
    </location>
</feature>
<dbReference type="Proteomes" id="UP000500857">
    <property type="component" value="Chromosome"/>
</dbReference>
<evidence type="ECO:0000256" key="6">
    <source>
        <dbReference type="ARBA" id="ARBA00022989"/>
    </source>
</evidence>
<dbReference type="EMBL" id="CP051167">
    <property type="protein sequence ID" value="QIZ69526.1"/>
    <property type="molecule type" value="Genomic_DNA"/>
</dbReference>
<dbReference type="KEGG" id="oxy:HCG48_02120"/>
<sequence>MPLVLLTSIGFISWLISTLAGGGSPLLLIPLVNFLIGSAGVAPVITTGMLLGNSQRIFLFWRSVNWKVTLWYLPGGMVGAVLGAYAFTQLHLEWLELLVGLSIVLLVIGFALRKQETTWSAKAWYFLPAGFVYALLSGLIGSSGPILNPLYLNYGLVKEEMIATKATNVVVIHVVKMFTYAAFGALTPQYLGYGLAIGLVAAPANLVGKYLLGYLNAQQFRQIVLAVMGISGALMMWTQRGLVGF</sequence>
<reference evidence="9 10" key="1">
    <citation type="submission" date="2020-04" db="EMBL/GenBank/DDBJ databases">
        <authorList>
            <person name="Basu S."/>
            <person name="Maruthanayagam V."/>
            <person name="Chakraborty S."/>
            <person name="Pramanik A."/>
            <person name="Mukherjee J."/>
            <person name="Brink B."/>
        </authorList>
    </citation>
    <scope>NUCLEOTIDE SEQUENCE [LARGE SCALE GENOMIC DNA]</scope>
    <source>
        <strain evidence="9 10">AP17</strain>
    </source>
</reference>
<keyword evidence="3" id="KW-0813">Transport</keyword>
<evidence type="ECO:0000256" key="1">
    <source>
        <dbReference type="ARBA" id="ARBA00004651"/>
    </source>
</evidence>
<name>A0A6H1TTI4_9CYAN</name>
<feature type="transmembrane region" description="Helical" evidence="8">
    <location>
        <begin position="64"/>
        <end position="88"/>
    </location>
</feature>
<feature type="transmembrane region" description="Helical" evidence="8">
    <location>
        <begin position="162"/>
        <end position="183"/>
    </location>
</feature>
<evidence type="ECO:0000256" key="5">
    <source>
        <dbReference type="ARBA" id="ARBA00022692"/>
    </source>
</evidence>
<comment type="similarity">
    <text evidence="2 8">Belongs to the 4-toluene sulfonate uptake permease (TSUP) (TC 2.A.102) family.</text>
</comment>
<keyword evidence="10" id="KW-1185">Reference proteome</keyword>
<organism evidence="9 10">
    <name type="scientific">Oxynema aestuarii AP17</name>
    <dbReference type="NCBI Taxonomy" id="2064643"/>
    <lineage>
        <taxon>Bacteria</taxon>
        <taxon>Bacillati</taxon>
        <taxon>Cyanobacteriota</taxon>
        <taxon>Cyanophyceae</taxon>
        <taxon>Oscillatoriophycideae</taxon>
        <taxon>Oscillatoriales</taxon>
        <taxon>Oscillatoriaceae</taxon>
        <taxon>Oxynema</taxon>
        <taxon>Oxynema aestuarii</taxon>
    </lineage>
</organism>
<proteinExistence type="inferred from homology"/>
<feature type="transmembrane region" description="Helical" evidence="8">
    <location>
        <begin position="31"/>
        <end position="52"/>
    </location>
</feature>
<dbReference type="PANTHER" id="PTHR30269:SF38">
    <property type="entry name" value="SULFITE EXPORTER TAUE_SAFE"/>
    <property type="match status" value="1"/>
</dbReference>
<dbReference type="AlphaFoldDB" id="A0A6H1TTI4"/>
<keyword evidence="7 8" id="KW-0472">Membrane</keyword>
<keyword evidence="5 8" id="KW-0812">Transmembrane</keyword>
<feature type="transmembrane region" description="Helical" evidence="8">
    <location>
        <begin position="124"/>
        <end position="142"/>
    </location>
</feature>
<dbReference type="RefSeq" id="WP_168567683.1">
    <property type="nucleotide sequence ID" value="NZ_CP051167.1"/>
</dbReference>
<evidence type="ECO:0000256" key="2">
    <source>
        <dbReference type="ARBA" id="ARBA00009142"/>
    </source>
</evidence>
<gene>
    <name evidence="9" type="ORF">HCG48_02120</name>
</gene>
<comment type="subcellular location">
    <subcellularLocation>
        <location evidence="1 8">Cell membrane</location>
        <topology evidence="1 8">Multi-pass membrane protein</topology>
    </subcellularLocation>
</comment>
<dbReference type="GO" id="GO:0005886">
    <property type="term" value="C:plasma membrane"/>
    <property type="evidence" value="ECO:0007669"/>
    <property type="project" value="UniProtKB-SubCell"/>
</dbReference>
<keyword evidence="4 8" id="KW-1003">Cell membrane</keyword>
<evidence type="ECO:0000256" key="4">
    <source>
        <dbReference type="ARBA" id="ARBA00022475"/>
    </source>
</evidence>
<evidence type="ECO:0000256" key="3">
    <source>
        <dbReference type="ARBA" id="ARBA00022448"/>
    </source>
</evidence>
<accession>A0A6H1TTI4</accession>
<dbReference type="PANTHER" id="PTHR30269">
    <property type="entry name" value="TRANSMEMBRANE PROTEIN YFCA"/>
    <property type="match status" value="1"/>
</dbReference>
<evidence type="ECO:0000313" key="9">
    <source>
        <dbReference type="EMBL" id="QIZ69526.1"/>
    </source>
</evidence>
<feature type="transmembrane region" description="Helical" evidence="8">
    <location>
        <begin position="94"/>
        <end position="112"/>
    </location>
</feature>
<dbReference type="InterPro" id="IPR002781">
    <property type="entry name" value="TM_pro_TauE-like"/>
</dbReference>